<evidence type="ECO:0000313" key="1">
    <source>
        <dbReference type="EMBL" id="CAB3998682.1"/>
    </source>
</evidence>
<dbReference type="Proteomes" id="UP001152795">
    <property type="component" value="Unassembled WGS sequence"/>
</dbReference>
<protein>
    <submittedName>
        <fullName evidence="1">Uncharacterized protein</fullName>
    </submittedName>
</protein>
<dbReference type="EMBL" id="CACRXK020003410">
    <property type="protein sequence ID" value="CAB3998682.1"/>
    <property type="molecule type" value="Genomic_DNA"/>
</dbReference>
<gene>
    <name evidence="1" type="ORF">PACLA_8A025112</name>
</gene>
<organism evidence="1 2">
    <name type="scientific">Paramuricea clavata</name>
    <name type="common">Red gorgonian</name>
    <name type="synonym">Violescent sea-whip</name>
    <dbReference type="NCBI Taxonomy" id="317549"/>
    <lineage>
        <taxon>Eukaryota</taxon>
        <taxon>Metazoa</taxon>
        <taxon>Cnidaria</taxon>
        <taxon>Anthozoa</taxon>
        <taxon>Octocorallia</taxon>
        <taxon>Malacalcyonacea</taxon>
        <taxon>Plexauridae</taxon>
        <taxon>Paramuricea</taxon>
    </lineage>
</organism>
<evidence type="ECO:0000313" key="2">
    <source>
        <dbReference type="Proteomes" id="UP001152795"/>
    </source>
</evidence>
<proteinExistence type="predicted"/>
<name>A0A6S7H6N2_PARCT</name>
<keyword evidence="2" id="KW-1185">Reference proteome</keyword>
<reference evidence="1" key="1">
    <citation type="submission" date="2020-04" db="EMBL/GenBank/DDBJ databases">
        <authorList>
            <person name="Alioto T."/>
            <person name="Alioto T."/>
            <person name="Gomez Garrido J."/>
        </authorList>
    </citation>
    <scope>NUCLEOTIDE SEQUENCE</scope>
    <source>
        <strain evidence="1">A484AB</strain>
    </source>
</reference>
<dbReference type="AlphaFoldDB" id="A0A6S7H6N2"/>
<accession>A0A6S7H6N2</accession>
<sequence length="158" mass="18560">MEQAKWEEVVVLWMCGKSFELEEDNDNGCRLSKEKEEWQIVDLENILLKHEFFPDFICGDDAFYDILLRRMLAQLVLCVGVLERPQLGNFAHLSNCKTMLVHEILADVHKRKEQFEKKTGVNLDHYYRLAVTKKRGEKRKQEAVEAHTKLKKNVKLGI</sequence>
<comment type="caution">
    <text evidence="1">The sequence shown here is derived from an EMBL/GenBank/DDBJ whole genome shotgun (WGS) entry which is preliminary data.</text>
</comment>